<dbReference type="PROSITE" id="PS50164">
    <property type="entry name" value="GIY_YIG"/>
    <property type="match status" value="1"/>
</dbReference>
<dbReference type="SUPFAM" id="SSF82771">
    <property type="entry name" value="GIY-YIG endonuclease"/>
    <property type="match status" value="1"/>
</dbReference>
<evidence type="ECO:0000259" key="1">
    <source>
        <dbReference type="PROSITE" id="PS50164"/>
    </source>
</evidence>
<dbReference type="Proteomes" id="UP001169242">
    <property type="component" value="Unassembled WGS sequence"/>
</dbReference>
<reference evidence="2" key="1">
    <citation type="journal article" date="2023" name="Int. J. Syst. Evol. Microbiol.">
        <title>&lt;i&gt;Holtiella tumoricola&lt;/i&gt; gen. nov. sp. nov., isolated from a human clinical sample.</title>
        <authorList>
            <person name="Allen-Vercoe E."/>
            <person name="Daigneault M.C."/>
            <person name="Vancuren S.J."/>
            <person name="Cochrane K."/>
            <person name="O'Neal L.L."/>
            <person name="Sankaranarayanan K."/>
            <person name="Lawson P.A."/>
        </authorList>
    </citation>
    <scope>NUCLEOTIDE SEQUENCE</scope>
    <source>
        <strain evidence="2">CC70A</strain>
    </source>
</reference>
<dbReference type="InterPro" id="IPR035901">
    <property type="entry name" value="GIY-YIG_endonuc_sf"/>
</dbReference>
<evidence type="ECO:0000313" key="2">
    <source>
        <dbReference type="EMBL" id="MDA3732120.1"/>
    </source>
</evidence>
<dbReference type="InterPro" id="IPR000305">
    <property type="entry name" value="GIY-YIG_endonuc"/>
</dbReference>
<name>A0AA42DNJ8_9FIRM</name>
<dbReference type="Pfam" id="PF01541">
    <property type="entry name" value="GIY-YIG"/>
    <property type="match status" value="1"/>
</dbReference>
<feature type="domain" description="GIY-YIG" evidence="1">
    <location>
        <begin position="1"/>
        <end position="88"/>
    </location>
</feature>
<dbReference type="AlphaFoldDB" id="A0AA42DNJ8"/>
<dbReference type="EMBL" id="JAQIFT010000045">
    <property type="protein sequence ID" value="MDA3732120.1"/>
    <property type="molecule type" value="Genomic_DNA"/>
</dbReference>
<protein>
    <submittedName>
        <fullName evidence="2">GIY-YIG nuclease family protein</fullName>
    </submittedName>
</protein>
<accession>A0AA42DNJ8</accession>
<comment type="caution">
    <text evidence="2">The sequence shown here is derived from an EMBL/GenBank/DDBJ whole genome shotgun (WGS) entry which is preliminary data.</text>
</comment>
<sequence length="121" mass="14172">MTTIYKIYDLETDEVLYVGSTCKEPLIRFGQHQKDLSNGTHKNKKLQNEYESRNAIGYDVVMRCEETLINRYVLEYIVTSVLRPICNKVFNMSRTKCAYNMRLIDKDLARKLLEVISNVNV</sequence>
<dbReference type="RefSeq" id="WP_271012395.1">
    <property type="nucleotide sequence ID" value="NZ_JAQIFT010000045.1"/>
</dbReference>
<dbReference type="Gene3D" id="3.40.1440.10">
    <property type="entry name" value="GIY-YIG endonuclease"/>
    <property type="match status" value="1"/>
</dbReference>
<evidence type="ECO:0000313" key="3">
    <source>
        <dbReference type="Proteomes" id="UP001169242"/>
    </source>
</evidence>
<proteinExistence type="predicted"/>
<keyword evidence="3" id="KW-1185">Reference proteome</keyword>
<gene>
    <name evidence="2" type="ORF">PBV87_11560</name>
</gene>
<organism evidence="2 3">
    <name type="scientific">Holtiella tumoricola</name>
    <dbReference type="NCBI Taxonomy" id="3018743"/>
    <lineage>
        <taxon>Bacteria</taxon>
        <taxon>Bacillati</taxon>
        <taxon>Bacillota</taxon>
        <taxon>Clostridia</taxon>
        <taxon>Lachnospirales</taxon>
        <taxon>Cellulosilyticaceae</taxon>
        <taxon>Holtiella</taxon>
    </lineage>
</organism>